<organism evidence="3 4">
    <name type="scientific">Steroidobacter flavus</name>
    <dbReference type="NCBI Taxonomy" id="1842136"/>
    <lineage>
        <taxon>Bacteria</taxon>
        <taxon>Pseudomonadati</taxon>
        <taxon>Pseudomonadota</taxon>
        <taxon>Gammaproteobacteria</taxon>
        <taxon>Steroidobacterales</taxon>
        <taxon>Steroidobacteraceae</taxon>
        <taxon>Steroidobacter</taxon>
    </lineage>
</organism>
<name>A0ABV8T1R6_9GAMM</name>
<dbReference type="EMBL" id="JBHSDU010000015">
    <property type="protein sequence ID" value="MFC4313370.1"/>
    <property type="molecule type" value="Genomic_DNA"/>
</dbReference>
<dbReference type="Pfam" id="PF02698">
    <property type="entry name" value="DUF218"/>
    <property type="match status" value="1"/>
</dbReference>
<keyword evidence="4" id="KW-1185">Reference proteome</keyword>
<evidence type="ECO:0000256" key="1">
    <source>
        <dbReference type="SAM" id="Phobius"/>
    </source>
</evidence>
<dbReference type="CDD" id="cd06259">
    <property type="entry name" value="YdcF-like"/>
    <property type="match status" value="1"/>
</dbReference>
<protein>
    <submittedName>
        <fullName evidence="3">YdcF family protein</fullName>
    </submittedName>
</protein>
<dbReference type="Proteomes" id="UP001595904">
    <property type="component" value="Unassembled WGS sequence"/>
</dbReference>
<dbReference type="RefSeq" id="WP_380603627.1">
    <property type="nucleotide sequence ID" value="NZ_JBHSDU010000015.1"/>
</dbReference>
<evidence type="ECO:0000313" key="3">
    <source>
        <dbReference type="EMBL" id="MFC4313370.1"/>
    </source>
</evidence>
<evidence type="ECO:0000259" key="2">
    <source>
        <dbReference type="Pfam" id="PF02698"/>
    </source>
</evidence>
<dbReference type="PANTHER" id="PTHR30336">
    <property type="entry name" value="INNER MEMBRANE PROTEIN, PROBABLE PERMEASE"/>
    <property type="match status" value="1"/>
</dbReference>
<accession>A0ABV8T1R6</accession>
<evidence type="ECO:0000313" key="4">
    <source>
        <dbReference type="Proteomes" id="UP001595904"/>
    </source>
</evidence>
<dbReference type="InterPro" id="IPR003848">
    <property type="entry name" value="DUF218"/>
</dbReference>
<sequence>MYAFKKFIGALAGPLVMALLLLLLAAMLRAFGRRRASLWCVIVAGAVAYLGSAPFVGNALLGALEQQYESLPSEQLPQVGYIVVLGSGYSPRDGVPITGALDPDGLTRIVEGIRLSKTLPSARLIVSGGAPEGVARSARGYAILARDLGVPETSLQVLDTPLDTAQEAQAIAGMLKTEKFVLVTSAYHMPRAMRLMRDVGAQAIPAPTGQRAASNDGFGWVSLIPSAAGLRKTEQALHEYLGLALAAMTAGR</sequence>
<feature type="transmembrane region" description="Helical" evidence="1">
    <location>
        <begin position="38"/>
        <end position="64"/>
    </location>
</feature>
<keyword evidence="1" id="KW-0472">Membrane</keyword>
<comment type="caution">
    <text evidence="3">The sequence shown here is derived from an EMBL/GenBank/DDBJ whole genome shotgun (WGS) entry which is preliminary data.</text>
</comment>
<feature type="transmembrane region" description="Helical" evidence="1">
    <location>
        <begin position="6"/>
        <end position="26"/>
    </location>
</feature>
<proteinExistence type="predicted"/>
<keyword evidence="1" id="KW-0812">Transmembrane</keyword>
<dbReference type="InterPro" id="IPR051599">
    <property type="entry name" value="Cell_Envelope_Assoc"/>
</dbReference>
<reference evidence="4" key="1">
    <citation type="journal article" date="2019" name="Int. J. Syst. Evol. Microbiol.">
        <title>The Global Catalogue of Microorganisms (GCM) 10K type strain sequencing project: providing services to taxonomists for standard genome sequencing and annotation.</title>
        <authorList>
            <consortium name="The Broad Institute Genomics Platform"/>
            <consortium name="The Broad Institute Genome Sequencing Center for Infectious Disease"/>
            <person name="Wu L."/>
            <person name="Ma J."/>
        </authorList>
    </citation>
    <scope>NUCLEOTIDE SEQUENCE [LARGE SCALE GENOMIC DNA]</scope>
    <source>
        <strain evidence="4">CGMCC 1.10759</strain>
    </source>
</reference>
<feature type="domain" description="DUF218" evidence="2">
    <location>
        <begin position="81"/>
        <end position="242"/>
    </location>
</feature>
<keyword evidence="1" id="KW-1133">Transmembrane helix</keyword>
<gene>
    <name evidence="3" type="ORF">ACFPN2_30115</name>
</gene>
<dbReference type="PANTHER" id="PTHR30336:SF4">
    <property type="entry name" value="ENVELOPE BIOGENESIS FACTOR ELYC"/>
    <property type="match status" value="1"/>
</dbReference>